<sequence length="78" mass="8743">TNTNDLVVENIEFKSKFSGNLFASIKEQEDAEVITIDLPVNVPKSIDPASKLRQQITETIFGASLQWNDVLEDVFYAP</sequence>
<comment type="caution">
    <text evidence="1">The sequence shown here is derived from an EMBL/GenBank/DDBJ whole genome shotgun (WGS) entry which is preliminary data.</text>
</comment>
<keyword evidence="2" id="KW-1185">Reference proteome</keyword>
<organism evidence="1 2">
    <name type="scientific">Allacma fusca</name>
    <dbReference type="NCBI Taxonomy" id="39272"/>
    <lineage>
        <taxon>Eukaryota</taxon>
        <taxon>Metazoa</taxon>
        <taxon>Ecdysozoa</taxon>
        <taxon>Arthropoda</taxon>
        <taxon>Hexapoda</taxon>
        <taxon>Collembola</taxon>
        <taxon>Symphypleona</taxon>
        <taxon>Sminthuridae</taxon>
        <taxon>Allacma</taxon>
    </lineage>
</organism>
<evidence type="ECO:0000313" key="2">
    <source>
        <dbReference type="Proteomes" id="UP000708208"/>
    </source>
</evidence>
<dbReference type="OrthoDB" id="10266162at2759"/>
<evidence type="ECO:0000313" key="1">
    <source>
        <dbReference type="EMBL" id="CAG7721261.1"/>
    </source>
</evidence>
<proteinExistence type="predicted"/>
<gene>
    <name evidence="1" type="ORF">AFUS01_LOCUS10487</name>
</gene>
<protein>
    <submittedName>
        <fullName evidence="1">Uncharacterized protein</fullName>
    </submittedName>
</protein>
<reference evidence="1" key="1">
    <citation type="submission" date="2021-06" db="EMBL/GenBank/DDBJ databases">
        <authorList>
            <person name="Hodson N. C."/>
            <person name="Mongue J. A."/>
            <person name="Jaron S. K."/>
        </authorList>
    </citation>
    <scope>NUCLEOTIDE SEQUENCE</scope>
</reference>
<accession>A0A8J2NPT0</accession>
<dbReference type="EMBL" id="CAJVCH010078015">
    <property type="protein sequence ID" value="CAG7721261.1"/>
    <property type="molecule type" value="Genomic_DNA"/>
</dbReference>
<name>A0A8J2NPT0_9HEXA</name>
<dbReference type="AlphaFoldDB" id="A0A8J2NPT0"/>
<feature type="non-terminal residue" evidence="1">
    <location>
        <position position="78"/>
    </location>
</feature>
<dbReference type="Proteomes" id="UP000708208">
    <property type="component" value="Unassembled WGS sequence"/>
</dbReference>
<feature type="non-terminal residue" evidence="1">
    <location>
        <position position="1"/>
    </location>
</feature>